<accession>A0A0W0TZE0</accession>
<dbReference type="NCBIfam" id="NF004042">
    <property type="entry name" value="PRK05550.1"/>
    <property type="match status" value="1"/>
</dbReference>
<dbReference type="SUPFAM" id="SSF51316">
    <property type="entry name" value="Mss4-like"/>
    <property type="match status" value="1"/>
</dbReference>
<evidence type="ECO:0000256" key="1">
    <source>
        <dbReference type="ARBA" id="ARBA00023002"/>
    </source>
</evidence>
<dbReference type="EC" id="1.8.4.11" evidence="7"/>
<dbReference type="PROSITE" id="PS51790">
    <property type="entry name" value="MSRB"/>
    <property type="match status" value="1"/>
</dbReference>
<gene>
    <name evidence="8" type="primary">msrA_2</name>
    <name evidence="7" type="synonym">msrA</name>
    <name evidence="8" type="ORF">Lgee_0947</name>
</gene>
<dbReference type="InterPro" id="IPR036509">
    <property type="entry name" value="Met_Sox_Rdtase_MsrA_sf"/>
</dbReference>
<dbReference type="InterPro" id="IPR002579">
    <property type="entry name" value="Met_Sox_Rdtase_MsrB_dom"/>
</dbReference>
<organism evidence="8 9">
    <name type="scientific">Legionella geestiana</name>
    <dbReference type="NCBI Taxonomy" id="45065"/>
    <lineage>
        <taxon>Bacteria</taxon>
        <taxon>Pseudomonadati</taxon>
        <taxon>Pseudomonadota</taxon>
        <taxon>Gammaproteobacteria</taxon>
        <taxon>Legionellales</taxon>
        <taxon>Legionellaceae</taxon>
        <taxon>Legionella</taxon>
    </lineage>
</organism>
<evidence type="ECO:0000256" key="4">
    <source>
        <dbReference type="ARBA" id="ARBA00047806"/>
    </source>
</evidence>
<dbReference type="InterPro" id="IPR011057">
    <property type="entry name" value="Mss4-like_sf"/>
</dbReference>
<dbReference type="HAMAP" id="MF_01401">
    <property type="entry name" value="MsrA"/>
    <property type="match status" value="1"/>
</dbReference>
<dbReference type="GO" id="GO:0008113">
    <property type="term" value="F:peptide-methionine (S)-S-oxide reductase activity"/>
    <property type="evidence" value="ECO:0007669"/>
    <property type="project" value="UniProtKB-UniRule"/>
</dbReference>
<dbReference type="SUPFAM" id="SSF55068">
    <property type="entry name" value="Peptide methionine sulfoxide reductase"/>
    <property type="match status" value="1"/>
</dbReference>
<sequence length="292" mass="32968">MADYVDKTASLTPIARRVITEKATEYPHSGQYPRLAGRGSCLCRRCGLALFRTRSQFDSGCGWPAFDEAAGTHVREVPDRDGIRLEIVCDRCEAHLGHVFDGEHFTPKNRRFCVNTVALDFVPDNAILDSEEVIVAGGCFWGVEYWLRRLEGVVLAESGYTGGHVEYPSYDAVCSGHTGHLEAVRVVFDSAHTDIERVLRRFFEIHDPTQHMHQGPDYGVQYQSAVFCHDAHQEAVTKALIEQLRERGFNVATRVREASVFWPAEEGHQRYYEKHAKAPYCHKPVARFDGNA</sequence>
<dbReference type="OrthoDB" id="4174719at2"/>
<comment type="caution">
    <text evidence="8">The sequence shown here is derived from an EMBL/GenBank/DDBJ whole genome shotgun (WGS) entry which is preliminary data.</text>
</comment>
<dbReference type="PANTHER" id="PTHR43774">
    <property type="entry name" value="PEPTIDE METHIONINE SULFOXIDE REDUCTASE"/>
    <property type="match status" value="1"/>
</dbReference>
<dbReference type="Gene3D" id="3.30.1060.10">
    <property type="entry name" value="Peptide methionine sulphoxide reductase MsrA"/>
    <property type="match status" value="1"/>
</dbReference>
<reference evidence="8 9" key="1">
    <citation type="submission" date="2015-11" db="EMBL/GenBank/DDBJ databases">
        <title>Genomic analysis of 38 Legionella species identifies large and diverse effector repertoires.</title>
        <authorList>
            <person name="Burstein D."/>
            <person name="Amaro F."/>
            <person name="Zusman T."/>
            <person name="Lifshitz Z."/>
            <person name="Cohen O."/>
            <person name="Gilbert J.A."/>
            <person name="Pupko T."/>
            <person name="Shuman H.A."/>
            <person name="Segal G."/>
        </authorList>
    </citation>
    <scope>NUCLEOTIDE SEQUENCE [LARGE SCALE GENOMIC DNA]</scope>
    <source>
        <strain evidence="8 9">ATCC 49504</strain>
    </source>
</reference>
<dbReference type="Gene3D" id="2.170.150.20">
    <property type="entry name" value="Peptide methionine sulfoxide reductase"/>
    <property type="match status" value="1"/>
</dbReference>
<evidence type="ECO:0000256" key="3">
    <source>
        <dbReference type="ARBA" id="ARBA00024679"/>
    </source>
</evidence>
<keyword evidence="9" id="KW-1185">Reference proteome</keyword>
<proteinExistence type="inferred from homology"/>
<evidence type="ECO:0000256" key="7">
    <source>
        <dbReference type="HAMAP-Rule" id="MF_01401"/>
    </source>
</evidence>
<dbReference type="RefSeq" id="WP_028387027.1">
    <property type="nucleotide sequence ID" value="NZ_CAAAHN010000001.1"/>
</dbReference>
<evidence type="ECO:0000256" key="5">
    <source>
        <dbReference type="ARBA" id="ARBA00048488"/>
    </source>
</evidence>
<feature type="active site" evidence="7">
    <location>
        <position position="139"/>
    </location>
</feature>
<dbReference type="EMBL" id="LNYC01000032">
    <property type="protein sequence ID" value="KTD00683.1"/>
    <property type="molecule type" value="Genomic_DNA"/>
</dbReference>
<dbReference type="NCBIfam" id="TIGR00401">
    <property type="entry name" value="msrA"/>
    <property type="match status" value="1"/>
</dbReference>
<dbReference type="AlphaFoldDB" id="A0A0W0TZE0"/>
<evidence type="ECO:0000313" key="9">
    <source>
        <dbReference type="Proteomes" id="UP000054785"/>
    </source>
</evidence>
<protein>
    <recommendedName>
        <fullName evidence="7">Peptide methionine sulfoxide reductase MsrA</fullName>
        <shortName evidence="7">Protein-methionine-S-oxide reductase</shortName>
        <ecNumber evidence="7">1.8.4.11</ecNumber>
    </recommendedName>
    <alternativeName>
        <fullName evidence="7">Peptide-methionine (S)-S-oxide reductase</fullName>
        <shortName evidence="7">Peptide Met(O) reductase</shortName>
    </alternativeName>
</protein>
<keyword evidence="2" id="KW-0511">Multifunctional enzyme</keyword>
<dbReference type="InterPro" id="IPR002569">
    <property type="entry name" value="Met_Sox_Rdtase_MsrA_dom"/>
</dbReference>
<dbReference type="GO" id="GO:0033743">
    <property type="term" value="F:peptide-methionine (R)-S-oxide reductase activity"/>
    <property type="evidence" value="ECO:0007669"/>
    <property type="project" value="UniProtKB-EC"/>
</dbReference>
<dbReference type="Proteomes" id="UP000054785">
    <property type="component" value="Unassembled WGS sequence"/>
</dbReference>
<dbReference type="STRING" id="45065.Lgee_0947"/>
<evidence type="ECO:0000313" key="8">
    <source>
        <dbReference type="EMBL" id="KTD00683.1"/>
    </source>
</evidence>
<evidence type="ECO:0000256" key="6">
    <source>
        <dbReference type="ARBA" id="ARBA00048782"/>
    </source>
</evidence>
<comment type="similarity">
    <text evidence="7">Belongs to the MsrA Met sulfoxide reductase family.</text>
</comment>
<name>A0A0W0TZE0_9GAMM</name>
<comment type="function">
    <text evidence="3 7">Has an important function as a repair enzyme for proteins that have been inactivated by oxidation. Catalyzes the reversible oxidation-reduction of methionine sulfoxide in proteins to methionine.</text>
</comment>
<keyword evidence="1 7" id="KW-0560">Oxidoreductase</keyword>
<comment type="catalytic activity">
    <reaction evidence="5">
        <text>L-methionyl-[protein] + [thioredoxin]-disulfide + H2O = L-methionyl-(R)-S-oxide-[protein] + [thioredoxin]-dithiol</text>
        <dbReference type="Rhea" id="RHEA:24164"/>
        <dbReference type="Rhea" id="RHEA-COMP:10698"/>
        <dbReference type="Rhea" id="RHEA-COMP:10700"/>
        <dbReference type="Rhea" id="RHEA-COMP:12313"/>
        <dbReference type="Rhea" id="RHEA-COMP:12314"/>
        <dbReference type="ChEBI" id="CHEBI:15377"/>
        <dbReference type="ChEBI" id="CHEBI:16044"/>
        <dbReference type="ChEBI" id="CHEBI:29950"/>
        <dbReference type="ChEBI" id="CHEBI:45764"/>
        <dbReference type="ChEBI" id="CHEBI:50058"/>
        <dbReference type="EC" id="1.8.4.12"/>
    </reaction>
</comment>
<dbReference type="Pfam" id="PF01641">
    <property type="entry name" value="SelR"/>
    <property type="match status" value="1"/>
</dbReference>
<dbReference type="Pfam" id="PF01625">
    <property type="entry name" value="PMSR"/>
    <property type="match status" value="1"/>
</dbReference>
<dbReference type="PANTHER" id="PTHR43774:SF1">
    <property type="entry name" value="PEPTIDE METHIONINE SULFOXIDE REDUCTASE MSRA 2"/>
    <property type="match status" value="1"/>
</dbReference>
<comment type="catalytic activity">
    <reaction evidence="6 7">
        <text>[thioredoxin]-disulfide + L-methionine + H2O = L-methionine (S)-S-oxide + [thioredoxin]-dithiol</text>
        <dbReference type="Rhea" id="RHEA:19993"/>
        <dbReference type="Rhea" id="RHEA-COMP:10698"/>
        <dbReference type="Rhea" id="RHEA-COMP:10700"/>
        <dbReference type="ChEBI" id="CHEBI:15377"/>
        <dbReference type="ChEBI" id="CHEBI:29950"/>
        <dbReference type="ChEBI" id="CHEBI:50058"/>
        <dbReference type="ChEBI" id="CHEBI:57844"/>
        <dbReference type="ChEBI" id="CHEBI:58772"/>
        <dbReference type="EC" id="1.8.4.11"/>
    </reaction>
</comment>
<dbReference type="PATRIC" id="fig|45065.4.peg.1017"/>
<evidence type="ECO:0000256" key="2">
    <source>
        <dbReference type="ARBA" id="ARBA00023268"/>
    </source>
</evidence>
<comment type="catalytic activity">
    <reaction evidence="4 7">
        <text>L-methionyl-[protein] + [thioredoxin]-disulfide + H2O = L-methionyl-(S)-S-oxide-[protein] + [thioredoxin]-dithiol</text>
        <dbReference type="Rhea" id="RHEA:14217"/>
        <dbReference type="Rhea" id="RHEA-COMP:10698"/>
        <dbReference type="Rhea" id="RHEA-COMP:10700"/>
        <dbReference type="Rhea" id="RHEA-COMP:12313"/>
        <dbReference type="Rhea" id="RHEA-COMP:12315"/>
        <dbReference type="ChEBI" id="CHEBI:15377"/>
        <dbReference type="ChEBI" id="CHEBI:16044"/>
        <dbReference type="ChEBI" id="CHEBI:29950"/>
        <dbReference type="ChEBI" id="CHEBI:44120"/>
        <dbReference type="ChEBI" id="CHEBI:50058"/>
        <dbReference type="EC" id="1.8.4.11"/>
    </reaction>
</comment>